<name>A0A3D3YQ56_9BACT</name>
<accession>A0A4Y1WWF2</accession>
<comment type="pathway">
    <text evidence="2 13">Glycolipid biosynthesis; lipid IV(A) biosynthesis; lipid IV(A) from (3R)-3-hydroxytetradecanoyl-[acyl-carrier-protein] and UDP-N-acetyl-alpha-D-glucosamine: step 6/6.</text>
</comment>
<evidence type="ECO:0000256" key="6">
    <source>
        <dbReference type="ARBA" id="ARBA00022556"/>
    </source>
</evidence>
<evidence type="ECO:0000313" key="14">
    <source>
        <dbReference type="EMBL" id="BBL05330.1"/>
    </source>
</evidence>
<evidence type="ECO:0000256" key="4">
    <source>
        <dbReference type="ARBA" id="ARBA00016436"/>
    </source>
</evidence>
<organism evidence="14 15">
    <name type="scientific">Alistipes communis</name>
    <dbReference type="NCBI Taxonomy" id="2585118"/>
    <lineage>
        <taxon>Bacteria</taxon>
        <taxon>Pseudomonadati</taxon>
        <taxon>Bacteroidota</taxon>
        <taxon>Bacteroidia</taxon>
        <taxon>Bacteroidales</taxon>
        <taxon>Rikenellaceae</taxon>
        <taxon>Alistipes</taxon>
    </lineage>
</organism>
<dbReference type="GO" id="GO:0009029">
    <property type="term" value="F:lipid-A 4'-kinase activity"/>
    <property type="evidence" value="ECO:0007669"/>
    <property type="project" value="UniProtKB-UniRule"/>
</dbReference>
<keyword evidence="7 13" id="KW-0808">Transferase</keyword>
<dbReference type="UniPathway" id="UPA00359">
    <property type="reaction ID" value="UER00482"/>
</dbReference>
<reference evidence="15" key="1">
    <citation type="submission" date="2019-06" db="EMBL/GenBank/DDBJ databases">
        <title>Alistipes onderdonkii subsp. vulgaris subsp. nov., Alistipes dispar sp. nov. and Alistipes communis sp. nov., isolated from human faeces, and creation of Alistipes onderdonkii subsp. onderdonkii subsp. nov.</title>
        <authorList>
            <person name="Sakamoto M."/>
            <person name="Ikeyama N."/>
            <person name="Ogata Y."/>
            <person name="Suda W."/>
            <person name="Iino T."/>
            <person name="Hattori M."/>
            <person name="Ohkuma M."/>
        </authorList>
    </citation>
    <scope>NUCLEOTIDE SEQUENCE [LARGE SCALE GENOMIC DNA]</scope>
    <source>
        <strain evidence="15">5CBH24</strain>
    </source>
</reference>
<evidence type="ECO:0000256" key="5">
    <source>
        <dbReference type="ARBA" id="ARBA00022516"/>
    </source>
</evidence>
<accession>A0A3D3YQ56</accession>
<comment type="catalytic activity">
    <reaction evidence="13">
        <text>a lipid A disaccharide + ATP = a lipid IVA + ADP + H(+)</text>
        <dbReference type="Rhea" id="RHEA:67840"/>
        <dbReference type="ChEBI" id="CHEBI:15378"/>
        <dbReference type="ChEBI" id="CHEBI:30616"/>
        <dbReference type="ChEBI" id="CHEBI:176343"/>
        <dbReference type="ChEBI" id="CHEBI:176425"/>
        <dbReference type="ChEBI" id="CHEBI:456216"/>
        <dbReference type="EC" id="2.7.1.130"/>
    </reaction>
</comment>
<evidence type="ECO:0000256" key="8">
    <source>
        <dbReference type="ARBA" id="ARBA00022741"/>
    </source>
</evidence>
<evidence type="ECO:0000256" key="10">
    <source>
        <dbReference type="ARBA" id="ARBA00022840"/>
    </source>
</evidence>
<dbReference type="Pfam" id="PF02606">
    <property type="entry name" value="LpxK"/>
    <property type="match status" value="1"/>
</dbReference>
<evidence type="ECO:0000256" key="7">
    <source>
        <dbReference type="ARBA" id="ARBA00022679"/>
    </source>
</evidence>
<dbReference type="OrthoDB" id="9766423at2"/>
<evidence type="ECO:0000313" key="15">
    <source>
        <dbReference type="Proteomes" id="UP000318946"/>
    </source>
</evidence>
<dbReference type="PANTHER" id="PTHR42724:SF1">
    <property type="entry name" value="TETRAACYLDISACCHARIDE 4'-KINASE, MITOCHONDRIAL-RELATED"/>
    <property type="match status" value="1"/>
</dbReference>
<keyword evidence="5 13" id="KW-0444">Lipid biosynthesis</keyword>
<dbReference type="EC" id="2.7.1.130" evidence="3 13"/>
<dbReference type="STRING" id="1118061.GCA_000311925_00075"/>
<comment type="function">
    <text evidence="1 13">Transfers the gamma-phosphate of ATP to the 4'-position of a tetraacyldisaccharide 1-phosphate intermediate (termed DS-1-P) to form tetraacyldisaccharide 1,4'-bis-phosphate (lipid IVA).</text>
</comment>
<evidence type="ECO:0000256" key="9">
    <source>
        <dbReference type="ARBA" id="ARBA00022777"/>
    </source>
</evidence>
<comment type="similarity">
    <text evidence="13">Belongs to the LpxK family.</text>
</comment>
<dbReference type="InterPro" id="IPR027417">
    <property type="entry name" value="P-loop_NTPase"/>
</dbReference>
<keyword evidence="11 13" id="KW-0443">Lipid metabolism</keyword>
<dbReference type="EMBL" id="AP019735">
    <property type="protein sequence ID" value="BBL05330.1"/>
    <property type="molecule type" value="Genomic_DNA"/>
</dbReference>
<dbReference type="GO" id="GO:0005886">
    <property type="term" value="C:plasma membrane"/>
    <property type="evidence" value="ECO:0007669"/>
    <property type="project" value="TreeGrafter"/>
</dbReference>
<dbReference type="PANTHER" id="PTHR42724">
    <property type="entry name" value="TETRAACYLDISACCHARIDE 4'-KINASE"/>
    <property type="match status" value="1"/>
</dbReference>
<keyword evidence="8 13" id="KW-0547">Nucleotide-binding</keyword>
<dbReference type="GO" id="GO:0009244">
    <property type="term" value="P:lipopolysaccharide core region biosynthetic process"/>
    <property type="evidence" value="ECO:0007669"/>
    <property type="project" value="TreeGrafter"/>
</dbReference>
<evidence type="ECO:0000256" key="2">
    <source>
        <dbReference type="ARBA" id="ARBA00004870"/>
    </source>
</evidence>
<accession>A0A4Y1XQP8</accession>
<dbReference type="HAMAP" id="MF_00409">
    <property type="entry name" value="LpxK"/>
    <property type="match status" value="1"/>
</dbReference>
<keyword evidence="9 13" id="KW-0418">Kinase</keyword>
<dbReference type="RefSeq" id="WP_019129298.1">
    <property type="nucleotide sequence ID" value="NZ_AP019739.1"/>
</dbReference>
<evidence type="ECO:0000256" key="3">
    <source>
        <dbReference type="ARBA" id="ARBA00012071"/>
    </source>
</evidence>
<evidence type="ECO:0000256" key="13">
    <source>
        <dbReference type="HAMAP-Rule" id="MF_00409"/>
    </source>
</evidence>
<dbReference type="NCBIfam" id="TIGR00682">
    <property type="entry name" value="lpxK"/>
    <property type="match status" value="1"/>
</dbReference>
<protein>
    <recommendedName>
        <fullName evidence="4 13">Tetraacyldisaccharide 4'-kinase</fullName>
        <ecNumber evidence="3 13">2.7.1.130</ecNumber>
    </recommendedName>
    <alternativeName>
        <fullName evidence="12 13">Lipid A 4'-kinase</fullName>
    </alternativeName>
</protein>
<dbReference type="AlphaFoldDB" id="A0A3D3YQ56"/>
<dbReference type="InterPro" id="IPR003758">
    <property type="entry name" value="LpxK"/>
</dbReference>
<keyword evidence="15" id="KW-1185">Reference proteome</keyword>
<evidence type="ECO:0000256" key="1">
    <source>
        <dbReference type="ARBA" id="ARBA00002274"/>
    </source>
</evidence>
<dbReference type="SUPFAM" id="SSF52540">
    <property type="entry name" value="P-loop containing nucleoside triphosphate hydrolases"/>
    <property type="match status" value="1"/>
</dbReference>
<sequence length="347" mass="39567">MFKFLLYPASWLYKMAVLFRHQLFDWGILHSEKFDIPVICIGNITVGGTGKTPLAEMIVDYMSQTHRVALLSRGYGRRTKGYREVAATDHYRDVGDEPLQIKRKFPDVCVVVCERRADGIRRIRTEHPEVDLIVMDDGFQHRYVEAKINVVLIDATRPVQEDRMLPLGSLRDVPGQLHRAHYFIVTKCPEEMNPLDRRIMRKVLIEAAYQNIYFTRMEAFRPQPVFGEAPAEGFDPGTEVILMSGIGNPAQFVRGASACYRVVGELRFEDHHVYRVKDLKTLAGLIAQHPAAMVLTTEKDAVKLAGRGKVPAEIRSRLFYQPINISFIDDSATDFLQNLEKDVKSDS</sequence>
<dbReference type="GO" id="GO:0009245">
    <property type="term" value="P:lipid A biosynthetic process"/>
    <property type="evidence" value="ECO:0007669"/>
    <property type="project" value="UniProtKB-UniRule"/>
</dbReference>
<dbReference type="KEGG" id="acou:A5CBH24_26430"/>
<dbReference type="GO" id="GO:0005524">
    <property type="term" value="F:ATP binding"/>
    <property type="evidence" value="ECO:0007669"/>
    <property type="project" value="UniProtKB-UniRule"/>
</dbReference>
<gene>
    <name evidence="13 14" type="primary">lpxK</name>
    <name evidence="14" type="ORF">A5CBH24_26430</name>
</gene>
<proteinExistence type="inferred from homology"/>
<dbReference type="Proteomes" id="UP000318946">
    <property type="component" value="Chromosome"/>
</dbReference>
<feature type="binding site" evidence="13">
    <location>
        <begin position="45"/>
        <end position="52"/>
    </location>
    <ligand>
        <name>ATP</name>
        <dbReference type="ChEBI" id="CHEBI:30616"/>
    </ligand>
</feature>
<evidence type="ECO:0000256" key="12">
    <source>
        <dbReference type="ARBA" id="ARBA00029757"/>
    </source>
</evidence>
<evidence type="ECO:0000256" key="11">
    <source>
        <dbReference type="ARBA" id="ARBA00023098"/>
    </source>
</evidence>
<keyword evidence="10 13" id="KW-0067">ATP-binding</keyword>
<keyword evidence="6 13" id="KW-0441">Lipid A biosynthesis</keyword>